<gene>
    <name evidence="2" type="ORF">QWZ12_17835</name>
</gene>
<dbReference type="SMART" id="SM00271">
    <property type="entry name" value="DnaJ"/>
    <property type="match status" value="1"/>
</dbReference>
<dbReference type="PROSITE" id="PS50076">
    <property type="entry name" value="DNAJ_2"/>
    <property type="match status" value="1"/>
</dbReference>
<dbReference type="Proteomes" id="UP001224644">
    <property type="component" value="Unassembled WGS sequence"/>
</dbReference>
<protein>
    <submittedName>
        <fullName evidence="2">TerB family tellurite resistance protein</fullName>
    </submittedName>
</protein>
<name>A0ABT8BJW2_9HYPH</name>
<dbReference type="InterPro" id="IPR007791">
    <property type="entry name" value="DjlA_N"/>
</dbReference>
<sequence length="241" mass="25564">MSTGIWGKLGGAGLGLAVGGPIGGLVGGVAGHFLVDREGALFGATPRDVVFTTGLVALAAKMAKSDGVVTPSEVEAFAQVVQVGERERAGVQRLFDLAKGTSNGFEAYARQLANTFHDEPSLLEDVLDGLFHIAKADGAIHEAEERYLRAVAETFGFDEPAFRRIAARHVSLSDDPYAVLGLDHDIDDTALKAAHRALVIENHPDRAMARGLPPEAVTIATRRLAAINAAYDRITAERSLR</sequence>
<dbReference type="InterPro" id="IPR001623">
    <property type="entry name" value="DnaJ_domain"/>
</dbReference>
<organism evidence="2 3">
    <name type="scientific">Methylobacterium adhaesivum</name>
    <dbReference type="NCBI Taxonomy" id="333297"/>
    <lineage>
        <taxon>Bacteria</taxon>
        <taxon>Pseudomonadati</taxon>
        <taxon>Pseudomonadota</taxon>
        <taxon>Alphaproteobacteria</taxon>
        <taxon>Hyphomicrobiales</taxon>
        <taxon>Methylobacteriaceae</taxon>
        <taxon>Methylobacterium</taxon>
    </lineage>
</organism>
<dbReference type="CDD" id="cd06257">
    <property type="entry name" value="DnaJ"/>
    <property type="match status" value="1"/>
</dbReference>
<dbReference type="RefSeq" id="WP_238227487.1">
    <property type="nucleotide sequence ID" value="NZ_BPQD01000028.1"/>
</dbReference>
<dbReference type="Pfam" id="PF05099">
    <property type="entry name" value="TerB"/>
    <property type="match status" value="1"/>
</dbReference>
<dbReference type="InterPro" id="IPR036869">
    <property type="entry name" value="J_dom_sf"/>
</dbReference>
<dbReference type="EMBL" id="JAUFPX010000017">
    <property type="protein sequence ID" value="MDN3592457.1"/>
    <property type="molecule type" value="Genomic_DNA"/>
</dbReference>
<dbReference type="SUPFAM" id="SSF46565">
    <property type="entry name" value="Chaperone J-domain"/>
    <property type="match status" value="1"/>
</dbReference>
<dbReference type="Gene3D" id="1.10.287.110">
    <property type="entry name" value="DnaJ domain"/>
    <property type="match status" value="1"/>
</dbReference>
<evidence type="ECO:0000313" key="2">
    <source>
        <dbReference type="EMBL" id="MDN3592457.1"/>
    </source>
</evidence>
<feature type="domain" description="J" evidence="1">
    <location>
        <begin position="175"/>
        <end position="241"/>
    </location>
</feature>
<evidence type="ECO:0000259" key="1">
    <source>
        <dbReference type="PROSITE" id="PS50076"/>
    </source>
</evidence>
<dbReference type="CDD" id="cd07316">
    <property type="entry name" value="terB_like_DjlA"/>
    <property type="match status" value="1"/>
</dbReference>
<dbReference type="SUPFAM" id="SSF158682">
    <property type="entry name" value="TerB-like"/>
    <property type="match status" value="1"/>
</dbReference>
<keyword evidence="3" id="KW-1185">Reference proteome</keyword>
<proteinExistence type="predicted"/>
<accession>A0ABT8BJW2</accession>
<evidence type="ECO:0000313" key="3">
    <source>
        <dbReference type="Proteomes" id="UP001224644"/>
    </source>
</evidence>
<dbReference type="InterPro" id="IPR029024">
    <property type="entry name" value="TerB-like"/>
</dbReference>
<comment type="caution">
    <text evidence="2">The sequence shown here is derived from an EMBL/GenBank/DDBJ whole genome shotgun (WGS) entry which is preliminary data.</text>
</comment>
<reference evidence="3" key="1">
    <citation type="journal article" date="2019" name="Int. J. Syst. Evol. Microbiol.">
        <title>The Global Catalogue of Microorganisms (GCM) 10K type strain sequencing project: providing services to taxonomists for standard genome sequencing and annotation.</title>
        <authorList>
            <consortium name="The Broad Institute Genomics Platform"/>
            <consortium name="The Broad Institute Genome Sequencing Center for Infectious Disease"/>
            <person name="Wu L."/>
            <person name="Ma J."/>
        </authorList>
    </citation>
    <scope>NUCLEOTIDE SEQUENCE [LARGE SCALE GENOMIC DNA]</scope>
    <source>
        <strain evidence="3">CECT 7069</strain>
    </source>
</reference>
<dbReference type="Gene3D" id="1.10.3680.10">
    <property type="entry name" value="TerB-like"/>
    <property type="match status" value="1"/>
</dbReference>